<keyword evidence="4" id="KW-0694">RNA-binding</keyword>
<dbReference type="InterPro" id="IPR018171">
    <property type="entry name" value="Pept_tRNA_hydro_CS"/>
</dbReference>
<comment type="similarity">
    <text evidence="5">Belongs to the PTH family.</text>
</comment>
<protein>
    <recommendedName>
        <fullName evidence="1">peptidyl-tRNA hydrolase</fullName>
        <ecNumber evidence="1">3.1.1.29</ecNumber>
    </recommendedName>
</protein>
<keyword evidence="7" id="KW-1185">Reference proteome</keyword>
<dbReference type="EMBL" id="MU155168">
    <property type="protein sequence ID" value="KAF9482239.1"/>
    <property type="molecule type" value="Genomic_DNA"/>
</dbReference>
<accession>A0A9P5Z6Y3</accession>
<sequence>MNISGPSIAATGRAAVNVPSRMIILADSLSHRPMSVSSKFGGSPNGHNGIKSLVSALGDEGFYRLRLGIGRDEGSDAAEYVLGQLSGHERRFWSDEGIDLVLQEIEKIAVKVGKGR</sequence>
<comment type="caution">
    <text evidence="6">The sequence shown here is derived from an EMBL/GenBank/DDBJ whole genome shotgun (WGS) entry which is preliminary data.</text>
</comment>
<dbReference type="GO" id="GO:0004045">
    <property type="term" value="F:peptidyl-tRNA hydrolase activity"/>
    <property type="evidence" value="ECO:0007669"/>
    <property type="project" value="UniProtKB-EC"/>
</dbReference>
<evidence type="ECO:0000313" key="7">
    <source>
        <dbReference type="Proteomes" id="UP000807469"/>
    </source>
</evidence>
<dbReference type="AlphaFoldDB" id="A0A9P5Z6Y3"/>
<proteinExistence type="inferred from homology"/>
<gene>
    <name evidence="6" type="ORF">BDN70DRAFT_875350</name>
</gene>
<dbReference type="Pfam" id="PF01195">
    <property type="entry name" value="Pept_tRNA_hydro"/>
    <property type="match status" value="1"/>
</dbReference>
<evidence type="ECO:0000256" key="1">
    <source>
        <dbReference type="ARBA" id="ARBA00013260"/>
    </source>
</evidence>
<organism evidence="6 7">
    <name type="scientific">Pholiota conissans</name>
    <dbReference type="NCBI Taxonomy" id="109636"/>
    <lineage>
        <taxon>Eukaryota</taxon>
        <taxon>Fungi</taxon>
        <taxon>Dikarya</taxon>
        <taxon>Basidiomycota</taxon>
        <taxon>Agaricomycotina</taxon>
        <taxon>Agaricomycetes</taxon>
        <taxon>Agaricomycetidae</taxon>
        <taxon>Agaricales</taxon>
        <taxon>Agaricineae</taxon>
        <taxon>Strophariaceae</taxon>
        <taxon>Pholiota</taxon>
    </lineage>
</organism>
<dbReference type="InterPro" id="IPR001328">
    <property type="entry name" value="Pept_tRNA_hydro"/>
</dbReference>
<dbReference type="GO" id="GO:0000049">
    <property type="term" value="F:tRNA binding"/>
    <property type="evidence" value="ECO:0007669"/>
    <property type="project" value="UniProtKB-KW"/>
</dbReference>
<dbReference type="Gene3D" id="3.40.50.1470">
    <property type="entry name" value="Peptidyl-tRNA hydrolase"/>
    <property type="match status" value="1"/>
</dbReference>
<name>A0A9P5Z6Y3_9AGAR</name>
<evidence type="ECO:0000256" key="3">
    <source>
        <dbReference type="ARBA" id="ARBA00022801"/>
    </source>
</evidence>
<keyword evidence="3" id="KW-0378">Hydrolase</keyword>
<dbReference type="PROSITE" id="PS01196">
    <property type="entry name" value="PEPT_TRNA_HYDROL_2"/>
    <property type="match status" value="1"/>
</dbReference>
<reference evidence="6" key="1">
    <citation type="submission" date="2020-11" db="EMBL/GenBank/DDBJ databases">
        <authorList>
            <consortium name="DOE Joint Genome Institute"/>
            <person name="Ahrendt S."/>
            <person name="Riley R."/>
            <person name="Andreopoulos W."/>
            <person name="Labutti K."/>
            <person name="Pangilinan J."/>
            <person name="Ruiz-Duenas F.J."/>
            <person name="Barrasa J.M."/>
            <person name="Sanchez-Garcia M."/>
            <person name="Camarero S."/>
            <person name="Miyauchi S."/>
            <person name="Serrano A."/>
            <person name="Linde D."/>
            <person name="Babiker R."/>
            <person name="Drula E."/>
            <person name="Ayuso-Fernandez I."/>
            <person name="Pacheco R."/>
            <person name="Padilla G."/>
            <person name="Ferreira P."/>
            <person name="Barriuso J."/>
            <person name="Kellner H."/>
            <person name="Castanera R."/>
            <person name="Alfaro M."/>
            <person name="Ramirez L."/>
            <person name="Pisabarro A.G."/>
            <person name="Kuo A."/>
            <person name="Tritt A."/>
            <person name="Lipzen A."/>
            <person name="He G."/>
            <person name="Yan M."/>
            <person name="Ng V."/>
            <person name="Cullen D."/>
            <person name="Martin F."/>
            <person name="Rosso M.-N."/>
            <person name="Henrissat B."/>
            <person name="Hibbett D."/>
            <person name="Martinez A.T."/>
            <person name="Grigoriev I.V."/>
        </authorList>
    </citation>
    <scope>NUCLEOTIDE SEQUENCE</scope>
    <source>
        <strain evidence="6">CIRM-BRFM 674</strain>
    </source>
</reference>
<dbReference type="PANTHER" id="PTHR17224:SF1">
    <property type="entry name" value="PEPTIDYL-TRNA HYDROLASE"/>
    <property type="match status" value="1"/>
</dbReference>
<keyword evidence="2" id="KW-0820">tRNA-binding</keyword>
<dbReference type="EC" id="3.1.1.29" evidence="1"/>
<dbReference type="InterPro" id="IPR036416">
    <property type="entry name" value="Pept_tRNA_hydro_sf"/>
</dbReference>
<dbReference type="OrthoDB" id="1711136at2759"/>
<dbReference type="SUPFAM" id="SSF53178">
    <property type="entry name" value="Peptidyl-tRNA hydrolase-like"/>
    <property type="match status" value="1"/>
</dbReference>
<evidence type="ECO:0000256" key="5">
    <source>
        <dbReference type="ARBA" id="ARBA00038063"/>
    </source>
</evidence>
<dbReference type="Proteomes" id="UP000807469">
    <property type="component" value="Unassembled WGS sequence"/>
</dbReference>
<evidence type="ECO:0000256" key="4">
    <source>
        <dbReference type="ARBA" id="ARBA00022884"/>
    </source>
</evidence>
<dbReference type="PANTHER" id="PTHR17224">
    <property type="entry name" value="PEPTIDYL-TRNA HYDROLASE"/>
    <property type="match status" value="1"/>
</dbReference>
<evidence type="ECO:0000256" key="2">
    <source>
        <dbReference type="ARBA" id="ARBA00022555"/>
    </source>
</evidence>
<evidence type="ECO:0000313" key="6">
    <source>
        <dbReference type="EMBL" id="KAF9482239.1"/>
    </source>
</evidence>